<comment type="caution">
    <text evidence="2">The sequence shown here is derived from an EMBL/GenBank/DDBJ whole genome shotgun (WGS) entry which is preliminary data.</text>
</comment>
<feature type="region of interest" description="Disordered" evidence="1">
    <location>
        <begin position="154"/>
        <end position="178"/>
    </location>
</feature>
<dbReference type="Proteomes" id="UP001165121">
    <property type="component" value="Unassembled WGS sequence"/>
</dbReference>
<reference evidence="2" key="1">
    <citation type="submission" date="2023-04" db="EMBL/GenBank/DDBJ databases">
        <title>Phytophthora fragariaefolia NBRC 109709.</title>
        <authorList>
            <person name="Ichikawa N."/>
            <person name="Sato H."/>
            <person name="Tonouchi N."/>
        </authorList>
    </citation>
    <scope>NUCLEOTIDE SEQUENCE</scope>
    <source>
        <strain evidence="2">NBRC 109709</strain>
    </source>
</reference>
<evidence type="ECO:0000313" key="2">
    <source>
        <dbReference type="EMBL" id="GMF36791.1"/>
    </source>
</evidence>
<gene>
    <name evidence="2" type="ORF">Pfra01_001013100</name>
</gene>
<dbReference type="AlphaFoldDB" id="A0A9W7CNJ4"/>
<organism evidence="2 3">
    <name type="scientific">Phytophthora fragariaefolia</name>
    <dbReference type="NCBI Taxonomy" id="1490495"/>
    <lineage>
        <taxon>Eukaryota</taxon>
        <taxon>Sar</taxon>
        <taxon>Stramenopiles</taxon>
        <taxon>Oomycota</taxon>
        <taxon>Peronosporomycetes</taxon>
        <taxon>Peronosporales</taxon>
        <taxon>Peronosporaceae</taxon>
        <taxon>Phytophthora</taxon>
    </lineage>
</organism>
<name>A0A9W7CNJ4_9STRA</name>
<dbReference type="OrthoDB" id="128115at2759"/>
<proteinExistence type="predicted"/>
<accession>A0A9W7CNJ4</accession>
<evidence type="ECO:0000313" key="3">
    <source>
        <dbReference type="Proteomes" id="UP001165121"/>
    </source>
</evidence>
<feature type="compositionally biased region" description="Basic and acidic residues" evidence="1">
    <location>
        <begin position="159"/>
        <end position="173"/>
    </location>
</feature>
<sequence>MIQLCQATDLKKTLIYENSQINPKLSTAGTNTDPLEVNVKPMMVDTGLSVKPDTSDATATAKPSVSDAGISVKPTIANIGIDNSVRMKDVESSTNTAIREDQVASRNWIKAFLKSNPNWASIGINPVKRDGSDDEKRVIREIGSIRSSNSIDEVGAMRSQDKPLRSDRKRKGEDDIEDLDMDDDEAKIDVFGVDSNKHHPAVQKDVDWIATPERFLSITKEKGLSLVSNIGMANEKKVKPYELAENIIDERPGVNTVERNTWIKIFQFPKLKLKPFSLSIIRSLRKIK</sequence>
<dbReference type="EMBL" id="BSXT01000962">
    <property type="protein sequence ID" value="GMF36791.1"/>
    <property type="molecule type" value="Genomic_DNA"/>
</dbReference>
<protein>
    <submittedName>
        <fullName evidence="2">Unnamed protein product</fullName>
    </submittedName>
</protein>
<evidence type="ECO:0000256" key="1">
    <source>
        <dbReference type="SAM" id="MobiDB-lite"/>
    </source>
</evidence>
<keyword evidence="3" id="KW-1185">Reference proteome</keyword>